<dbReference type="Gene3D" id="6.10.140.1040">
    <property type="match status" value="1"/>
</dbReference>
<dbReference type="AlphaFoldDB" id="A0AA86SG28"/>
<feature type="region of interest" description="Disordered" evidence="3">
    <location>
        <begin position="26"/>
        <end position="234"/>
    </location>
</feature>
<evidence type="ECO:0000256" key="1">
    <source>
        <dbReference type="ARBA" id="ARBA00004496"/>
    </source>
</evidence>
<comment type="subcellular location">
    <subcellularLocation>
        <location evidence="1">Cytoplasm</location>
    </subcellularLocation>
</comment>
<feature type="compositionally biased region" description="Basic and acidic residues" evidence="3">
    <location>
        <begin position="267"/>
        <end position="296"/>
    </location>
</feature>
<feature type="compositionally biased region" description="Low complexity" evidence="3">
    <location>
        <begin position="116"/>
        <end position="125"/>
    </location>
</feature>
<feature type="compositionally biased region" description="Basic and acidic residues" evidence="3">
    <location>
        <begin position="223"/>
        <end position="234"/>
    </location>
</feature>
<dbReference type="GO" id="GO:0003729">
    <property type="term" value="F:mRNA binding"/>
    <property type="evidence" value="ECO:0007669"/>
    <property type="project" value="TreeGrafter"/>
</dbReference>
<accession>A0AA86SG28</accession>
<keyword evidence="6" id="KW-1185">Reference proteome</keyword>
<keyword evidence="2" id="KW-0963">Cytoplasm</keyword>
<feature type="compositionally biased region" description="Polar residues" evidence="3">
    <location>
        <begin position="92"/>
        <end position="103"/>
    </location>
</feature>
<feature type="compositionally biased region" description="Basic and acidic residues" evidence="3">
    <location>
        <begin position="26"/>
        <end position="37"/>
    </location>
</feature>
<dbReference type="Pfam" id="PF09598">
    <property type="entry name" value="Stm1_N"/>
    <property type="match status" value="1"/>
</dbReference>
<dbReference type="SMART" id="SM01233">
    <property type="entry name" value="HABP4_PAI-RBP1"/>
    <property type="match status" value="1"/>
</dbReference>
<evidence type="ECO:0000256" key="3">
    <source>
        <dbReference type="SAM" id="MobiDB-lite"/>
    </source>
</evidence>
<dbReference type="Proteomes" id="UP001189624">
    <property type="component" value="Chromosome 4"/>
</dbReference>
<organism evidence="5 6">
    <name type="scientific">Sphenostylis stenocarpa</name>
    <dbReference type="NCBI Taxonomy" id="92480"/>
    <lineage>
        <taxon>Eukaryota</taxon>
        <taxon>Viridiplantae</taxon>
        <taxon>Streptophyta</taxon>
        <taxon>Embryophyta</taxon>
        <taxon>Tracheophyta</taxon>
        <taxon>Spermatophyta</taxon>
        <taxon>Magnoliopsida</taxon>
        <taxon>eudicotyledons</taxon>
        <taxon>Gunneridae</taxon>
        <taxon>Pentapetalae</taxon>
        <taxon>rosids</taxon>
        <taxon>fabids</taxon>
        <taxon>Fabales</taxon>
        <taxon>Fabaceae</taxon>
        <taxon>Papilionoideae</taxon>
        <taxon>50 kb inversion clade</taxon>
        <taxon>NPAAA clade</taxon>
        <taxon>indigoferoid/millettioid clade</taxon>
        <taxon>Phaseoleae</taxon>
        <taxon>Sphenostylis</taxon>
    </lineage>
</organism>
<evidence type="ECO:0000313" key="6">
    <source>
        <dbReference type="Proteomes" id="UP001189624"/>
    </source>
</evidence>
<feature type="compositionally biased region" description="Basic and acidic residues" evidence="3">
    <location>
        <begin position="249"/>
        <end position="258"/>
    </location>
</feature>
<dbReference type="PANTHER" id="PTHR12299">
    <property type="entry name" value="HYALURONIC ACID-BINDING PROTEIN 4"/>
    <property type="match status" value="1"/>
</dbReference>
<feature type="domain" description="Hyaluronan/mRNA-binding protein" evidence="4">
    <location>
        <begin position="145"/>
        <end position="255"/>
    </location>
</feature>
<dbReference type="EMBL" id="OY731401">
    <property type="protein sequence ID" value="CAJ1948058.1"/>
    <property type="molecule type" value="Genomic_DNA"/>
</dbReference>
<gene>
    <name evidence="5" type="ORF">AYBTSS11_LOCUS12984</name>
</gene>
<name>A0AA86SG28_9FABA</name>
<evidence type="ECO:0000313" key="5">
    <source>
        <dbReference type="EMBL" id="CAJ1948058.1"/>
    </source>
</evidence>
<feature type="compositionally biased region" description="Basic and acidic residues" evidence="3">
    <location>
        <begin position="141"/>
        <end position="166"/>
    </location>
</feature>
<dbReference type="GO" id="GO:0005737">
    <property type="term" value="C:cytoplasm"/>
    <property type="evidence" value="ECO:0007669"/>
    <property type="project" value="UniProtKB-SubCell"/>
</dbReference>
<dbReference type="PANTHER" id="PTHR12299:SF78">
    <property type="entry name" value="RGG REPEATS NUCLEAR RNA BINDING PROTEIN C"/>
    <property type="match status" value="1"/>
</dbReference>
<sequence length="356" mass="38056">MATANPFDLLGDDVEDPSQLLAAEHLKAAVTPKKEQGKPGTRSGAATSQPAKPAQLPSKPLPPSQAGGRGGGRGYGRGRGGGSGFGRDFPSDENSSAPANQGSFEDAGNPSERRGYGAPRGPYRGIGRGRRGGFSNGDVGEDGRPRRAFERRSGTGRGSEFKRDGAGRGNWGTQSDEIAQVTEEVANQTEKNLGLGDEKPAGEEDAADGNKESPANENEEKEPEDKEMTLEEYEKVLEERRKALQGIKTETRKVDVKEFASMQPLSNKKDNDEIFIKLGSDKDKRKDALEKEERSKKSVNITEFLKPAEGERYYNTSGRGRGRGRGSRGGYSGNAGNNVAAPSIEDPGQFPSLGGK</sequence>
<evidence type="ECO:0000256" key="2">
    <source>
        <dbReference type="ARBA" id="ARBA00022490"/>
    </source>
</evidence>
<dbReference type="InterPro" id="IPR019084">
    <property type="entry name" value="STM1-like_N"/>
</dbReference>
<dbReference type="InterPro" id="IPR039764">
    <property type="entry name" value="HABP4/SERBP1-like"/>
</dbReference>
<proteinExistence type="predicted"/>
<dbReference type="Pfam" id="PF04774">
    <property type="entry name" value="HABP4_PAI-RBP1"/>
    <property type="match status" value="1"/>
</dbReference>
<feature type="compositionally biased region" description="Gly residues" evidence="3">
    <location>
        <begin position="67"/>
        <end position="85"/>
    </location>
</feature>
<feature type="region of interest" description="Disordered" evidence="3">
    <location>
        <begin position="246"/>
        <end position="356"/>
    </location>
</feature>
<dbReference type="GO" id="GO:0005634">
    <property type="term" value="C:nucleus"/>
    <property type="evidence" value="ECO:0007669"/>
    <property type="project" value="TreeGrafter"/>
</dbReference>
<dbReference type="Gramene" id="rna-AYBTSS11_LOCUS12984">
    <property type="protein sequence ID" value="CAJ1948058.1"/>
    <property type="gene ID" value="gene-AYBTSS11_LOCUS12984"/>
</dbReference>
<reference evidence="5" key="1">
    <citation type="submission" date="2023-10" db="EMBL/GenBank/DDBJ databases">
        <authorList>
            <person name="Domelevo Entfellner J.-B."/>
        </authorList>
    </citation>
    <scope>NUCLEOTIDE SEQUENCE</scope>
</reference>
<dbReference type="InterPro" id="IPR006861">
    <property type="entry name" value="HABP4_PAIRBP1-bd"/>
</dbReference>
<protein>
    <recommendedName>
        <fullName evidence="4">Hyaluronan/mRNA-binding protein domain-containing protein</fullName>
    </recommendedName>
</protein>
<evidence type="ECO:0000259" key="4">
    <source>
        <dbReference type="SMART" id="SM01233"/>
    </source>
</evidence>